<evidence type="ECO:0000313" key="2">
    <source>
        <dbReference type="EMBL" id="KAF4671864.1"/>
    </source>
</evidence>
<keyword evidence="2" id="KW-0240">DNA-directed RNA polymerase</keyword>
<name>A0A7J6MK50_PERCH</name>
<keyword evidence="2" id="KW-0804">Transcription</keyword>
<evidence type="ECO:0000313" key="3">
    <source>
        <dbReference type="Proteomes" id="UP000591131"/>
    </source>
</evidence>
<sequence>MSSYPLELSAQEQAKADGAMCGSETYHKVVDSEAYAKTKQAAGYVWDKTCQGYDYLLTKSEEGLDLDRDGKSQLGRSWSVLSTATGIVWRNTPRYVREARDMVQKTCVSNSTDKDANTELTGSSEAAEEAQKVPIVDDIEKTGNVTEVTEAPAKPVGLIRENDTKPVGLVQENSRVDPVKAHNSASVPPTLPGVNKKVADNRKSYGSSSVPTSRAPPTAAAYKSSVVDSEAFAVCKQVAGCVWQKSCEGYDYLLTKSEEGLSLQRGDRSQLGRTWNVTSTATCAAYNGTKDFVEEHFTPERREKAYAALDSAGKAAGAAAGAAYKSLSKD</sequence>
<proteinExistence type="predicted"/>
<reference evidence="2 3" key="1">
    <citation type="submission" date="2020-04" db="EMBL/GenBank/DDBJ databases">
        <title>Perkinsus chesapeaki whole genome sequence.</title>
        <authorList>
            <person name="Bogema D.R."/>
        </authorList>
    </citation>
    <scope>NUCLEOTIDE SEQUENCE [LARGE SCALE GENOMIC DNA]</scope>
    <source>
        <strain evidence="2">ATCC PRA-425</strain>
    </source>
</reference>
<keyword evidence="3" id="KW-1185">Reference proteome</keyword>
<feature type="region of interest" description="Disordered" evidence="1">
    <location>
        <begin position="109"/>
        <end position="130"/>
    </location>
</feature>
<dbReference type="AlphaFoldDB" id="A0A7J6MK50"/>
<dbReference type="Proteomes" id="UP000591131">
    <property type="component" value="Unassembled WGS sequence"/>
</dbReference>
<dbReference type="GO" id="GO:0000428">
    <property type="term" value="C:DNA-directed RNA polymerase complex"/>
    <property type="evidence" value="ECO:0007669"/>
    <property type="project" value="UniProtKB-KW"/>
</dbReference>
<dbReference type="OrthoDB" id="10526808at2759"/>
<organism evidence="2 3">
    <name type="scientific">Perkinsus chesapeaki</name>
    <name type="common">Clam parasite</name>
    <name type="synonym">Perkinsus andrewsi</name>
    <dbReference type="NCBI Taxonomy" id="330153"/>
    <lineage>
        <taxon>Eukaryota</taxon>
        <taxon>Sar</taxon>
        <taxon>Alveolata</taxon>
        <taxon>Perkinsozoa</taxon>
        <taxon>Perkinsea</taxon>
        <taxon>Perkinsida</taxon>
        <taxon>Perkinsidae</taxon>
        <taxon>Perkinsus</taxon>
    </lineage>
</organism>
<gene>
    <name evidence="2" type="primary">POLR3K_2</name>
    <name evidence="2" type="ORF">FOL47_001159</name>
</gene>
<evidence type="ECO:0000256" key="1">
    <source>
        <dbReference type="SAM" id="MobiDB-lite"/>
    </source>
</evidence>
<accession>A0A7J6MK50</accession>
<dbReference type="EMBL" id="JAAPAO010000126">
    <property type="protein sequence ID" value="KAF4671864.1"/>
    <property type="molecule type" value="Genomic_DNA"/>
</dbReference>
<comment type="caution">
    <text evidence="2">The sequence shown here is derived from an EMBL/GenBank/DDBJ whole genome shotgun (WGS) entry which is preliminary data.</text>
</comment>
<protein>
    <submittedName>
        <fullName evidence="2">DNA-directed RNA polymerase III subunit RPC10</fullName>
    </submittedName>
</protein>
<feature type="region of interest" description="Disordered" evidence="1">
    <location>
        <begin position="179"/>
        <end position="217"/>
    </location>
</feature>